<protein>
    <submittedName>
        <fullName evidence="2">Uncharacterized protein</fullName>
    </submittedName>
</protein>
<evidence type="ECO:0000313" key="2">
    <source>
        <dbReference type="EMBL" id="SEU01011.1"/>
    </source>
</evidence>
<proteinExistence type="predicted"/>
<feature type="region of interest" description="Disordered" evidence="1">
    <location>
        <begin position="26"/>
        <end position="49"/>
    </location>
</feature>
<organism evidence="2 3">
    <name type="scientific">Natrinema hispanicum</name>
    <dbReference type="NCBI Taxonomy" id="392421"/>
    <lineage>
        <taxon>Archaea</taxon>
        <taxon>Methanobacteriati</taxon>
        <taxon>Methanobacteriota</taxon>
        <taxon>Stenosarchaea group</taxon>
        <taxon>Halobacteria</taxon>
        <taxon>Halobacteriales</taxon>
        <taxon>Natrialbaceae</taxon>
        <taxon>Natrinema</taxon>
    </lineage>
</organism>
<sequence length="246" mass="26667">MDRRSFLRHSLTASIAIGAGCVSSNSTDLPDNNSSSPENSTDRSNSDGGKKALEVVENELIHTGSGETAEVKVCAVVENVSPNALGQVVASATFIEDGALLSSWVVTANGMDPGQRWEFDIRSGGATGEDAQAVDDVQLDVEERVSVADYGSDRIEIVENELVRDENNIIVEGVAKNAGDERLEYATIVATFVDTDDVLVGRALTHTVRDVDPDQRFKFSIRYSARVRDPADIDDYQLTAHHRVEK</sequence>
<dbReference type="EMBL" id="FOIC01000026">
    <property type="protein sequence ID" value="SEU01011.1"/>
    <property type="molecule type" value="Genomic_DNA"/>
</dbReference>
<keyword evidence="3" id="KW-1185">Reference proteome</keyword>
<dbReference type="OrthoDB" id="212718at2157"/>
<accession>A0A1I0IWK8</accession>
<feature type="compositionally biased region" description="Polar residues" evidence="1">
    <location>
        <begin position="26"/>
        <end position="39"/>
    </location>
</feature>
<dbReference type="AlphaFoldDB" id="A0A1I0IWK8"/>
<dbReference type="InterPro" id="IPR047676">
    <property type="entry name" value="FxLYD_dom"/>
</dbReference>
<gene>
    <name evidence="2" type="ORF">SAMN04488694_12626</name>
</gene>
<dbReference type="PROSITE" id="PS51257">
    <property type="entry name" value="PROKAR_LIPOPROTEIN"/>
    <property type="match status" value="1"/>
</dbReference>
<dbReference type="RefSeq" id="WP_139246240.1">
    <property type="nucleotide sequence ID" value="NZ_FOIC01000026.1"/>
</dbReference>
<evidence type="ECO:0000256" key="1">
    <source>
        <dbReference type="SAM" id="MobiDB-lite"/>
    </source>
</evidence>
<dbReference type="STRING" id="392421.SAMN04488694_12626"/>
<evidence type="ECO:0000313" key="3">
    <source>
        <dbReference type="Proteomes" id="UP000199320"/>
    </source>
</evidence>
<dbReference type="NCBIfam" id="NF038353">
    <property type="entry name" value="FxLYD_dom"/>
    <property type="match status" value="2"/>
</dbReference>
<reference evidence="3" key="1">
    <citation type="submission" date="2016-10" db="EMBL/GenBank/DDBJ databases">
        <authorList>
            <person name="Varghese N."/>
            <person name="Submissions S."/>
        </authorList>
    </citation>
    <scope>NUCLEOTIDE SEQUENCE [LARGE SCALE GENOMIC DNA]</scope>
    <source>
        <strain evidence="3">CDM_6</strain>
    </source>
</reference>
<feature type="compositionally biased region" description="Basic and acidic residues" evidence="1">
    <location>
        <begin position="40"/>
        <end position="49"/>
    </location>
</feature>
<dbReference type="Proteomes" id="UP000199320">
    <property type="component" value="Unassembled WGS sequence"/>
</dbReference>
<name>A0A1I0IWK8_9EURY</name>